<feature type="region of interest" description="Disordered" evidence="1">
    <location>
        <begin position="61"/>
        <end position="81"/>
    </location>
</feature>
<feature type="compositionally biased region" description="Pro residues" evidence="1">
    <location>
        <begin position="702"/>
        <end position="711"/>
    </location>
</feature>
<feature type="region of interest" description="Disordered" evidence="1">
    <location>
        <begin position="1209"/>
        <end position="1255"/>
    </location>
</feature>
<feature type="domain" description="Cadherin-like" evidence="2">
    <location>
        <begin position="189"/>
        <end position="282"/>
    </location>
</feature>
<feature type="compositionally biased region" description="Polar residues" evidence="1">
    <location>
        <begin position="61"/>
        <end position="77"/>
    </location>
</feature>
<gene>
    <name evidence="3" type="ORF">CCC_03622</name>
</gene>
<dbReference type="NCBIfam" id="NF012211">
    <property type="entry name" value="tand_rpt_95"/>
    <property type="match status" value="3"/>
</dbReference>
<comment type="caution">
    <text evidence="3">The sequence shown here is derived from an EMBL/GenBank/DDBJ whole genome shotgun (WGS) entry which is preliminary data.</text>
</comment>
<feature type="compositionally biased region" description="Polar residues" evidence="1">
    <location>
        <begin position="807"/>
        <end position="816"/>
    </location>
</feature>
<dbReference type="AlphaFoldDB" id="A0A0C2YF45"/>
<evidence type="ECO:0000313" key="3">
    <source>
        <dbReference type="EMBL" id="KIL98339.1"/>
    </source>
</evidence>
<dbReference type="Gene3D" id="2.60.40.10">
    <property type="entry name" value="Immunoglobulins"/>
    <property type="match status" value="1"/>
</dbReference>
<proteinExistence type="predicted"/>
<feature type="region of interest" description="Disordered" evidence="1">
    <location>
        <begin position="1"/>
        <end position="42"/>
    </location>
</feature>
<organism evidence="3 4">
    <name type="scientific">Paramagnetospirillum magnetotacticum MS-1</name>
    <dbReference type="NCBI Taxonomy" id="272627"/>
    <lineage>
        <taxon>Bacteria</taxon>
        <taxon>Pseudomonadati</taxon>
        <taxon>Pseudomonadota</taxon>
        <taxon>Alphaproteobacteria</taxon>
        <taxon>Rhodospirillales</taxon>
        <taxon>Magnetospirillaceae</taxon>
        <taxon>Paramagnetospirillum</taxon>
    </lineage>
</organism>
<feature type="domain" description="Cadherin-like" evidence="2">
    <location>
        <begin position="381"/>
        <end position="474"/>
    </location>
</feature>
<dbReference type="EMBL" id="JXSL01000028">
    <property type="protein sequence ID" value="KIL98339.1"/>
    <property type="molecule type" value="Genomic_DNA"/>
</dbReference>
<dbReference type="Proteomes" id="UP000031971">
    <property type="component" value="Unassembled WGS sequence"/>
</dbReference>
<dbReference type="InterPro" id="IPR041690">
    <property type="entry name" value="Cadherin_5"/>
</dbReference>
<keyword evidence="4" id="KW-1185">Reference proteome</keyword>
<evidence type="ECO:0000313" key="4">
    <source>
        <dbReference type="Proteomes" id="UP000031971"/>
    </source>
</evidence>
<dbReference type="RefSeq" id="WP_041041563.1">
    <property type="nucleotide sequence ID" value="NZ_JXSL01000028.1"/>
</dbReference>
<name>A0A0C2YF45_PARME</name>
<reference evidence="3 4" key="1">
    <citation type="submission" date="2015-01" db="EMBL/GenBank/DDBJ databases">
        <title>Genome Sequence of Magnetospirillum magnetotacticum Strain MS-1.</title>
        <authorList>
            <person name="Marinov G.K."/>
            <person name="Smalley M.D."/>
            <person name="DeSalvo G."/>
        </authorList>
    </citation>
    <scope>NUCLEOTIDE SEQUENCE [LARGE SCALE GENOMIC DNA]</scope>
    <source>
        <strain evidence="3 4">MS-1</strain>
    </source>
</reference>
<feature type="compositionally biased region" description="Low complexity" evidence="1">
    <location>
        <begin position="479"/>
        <end position="701"/>
    </location>
</feature>
<evidence type="ECO:0000256" key="1">
    <source>
        <dbReference type="SAM" id="MobiDB-lite"/>
    </source>
</evidence>
<protein>
    <submittedName>
        <fullName evidence="3">Large exoprotein involved in heme utilization or adhesion</fullName>
    </submittedName>
</protein>
<feature type="compositionally biased region" description="Basic and acidic residues" evidence="1">
    <location>
        <begin position="1221"/>
        <end position="1235"/>
    </location>
</feature>
<sequence length="1273" mass="128607">MMADHNDQPNQVNENSDGDKAKQDLDDLTVLSRVDGNSLGDARLNTVRSADISDTQLGNLANVQQGSSGSPQAQNLGGLSGGAKTGLDVAIDASKDANVAPPPLDSAPVTVSDDAAFVQVQANHPGQLNVQEFADLARPDTEFKPQDRVEAPQVGNAPIAGFTPATSVQQTAVPAEHAAEKAPELHDKVNHAPTTQDVSLTGGNEDNVIIIRTSDLLKNAGDADGDSLTVTNLTANHGTLVDNHDGTYSFTPDANYHGGVDLSYTISDGNGGTVHGAASFDVASVNDAPTTSDVTLAAGTEDNSVIIRASDLLAHAGDVDGDTLSVTALSATNGSITDNHDGTYTFTPNADFHGDVDLHYTISDGNGGTVPGTASFEVTSVNDAPTTSDVGLANSAENNAVIIKAEDLLAHASDVDGDTLSVSALSANNGTITDNHDGTYTFTPDANFHGEVDLHYTISDGNGGTVPGTARFDVEAPAPVVDTTPPADPTPVVDTTPPADPTPVVDTTPPADPTPVVDTTPPADPTPVVDTTPPADPTPVVDTTPPADPTPVVDTTPPADPTPVVDTTPPADPTPVVDTTPPADPTPVVDTTPPADPTPVVDTTPPADPTPVVDTTPPADPTPVVDTTPPADPTPVVDTTPPADPTPVVDTTPPADPTPVVDTTPPADPTPTEDNTPPVEPTPTEDNTPPVEPTPTEDNTPPVEPGPPVTPPSNDSHSGGGGSGQSQSGDSHSGGGGSSQSQSGDSHSGGGGSSQSQSGDSHSGGGGSASQHSAQGNHDQSHGSNESVTLTTSAHVHVAADPAATLSSTIGSDSAHTTTVTSVTGGNGSDFGNDSGRLVVHATADQAGDKHGFDIVYDGHVVGHAGAGTTTITGLDVHDGGKLSFVGANGTNITVDSVTLNGTSIDAGTGTKSGGVQVDSSHHSADLHNGSVTYTVNDGNAGAVSHTTSTTTHTQNFHLDVGGHESQLGGVHVTGLHAGDTVSDGGHVWTAGGDGSITITEAQLDGMTSHDAVHHDFTVTSTQGANSGIHVSGMDHDGGAYHAPSHLEANLSIAANGAQHGGADLTYHVGGVPDGCTLVSDSGTLHAGSDGSFSVSAHDAASLKIVIPGDGSVADFNVTVSATDAHGAQVPTASQSLAIGVHEALEAPSHSFDTTGTDIGGHQGHGFEGHGMGSHDSDIDSAHTMLFDFGGGHETENTHHNWTDVADQAEHGDHGANTGAEHADWTEKADQHAEHGNSQNNHSQEHKDEAPVQHQVTDDHHNQFQAHDHTTPM</sequence>
<dbReference type="Pfam" id="PF17892">
    <property type="entry name" value="Cadherin_5"/>
    <property type="match status" value="3"/>
</dbReference>
<feature type="compositionally biased region" description="Low complexity" evidence="1">
    <location>
        <begin position="817"/>
        <end position="832"/>
    </location>
</feature>
<accession>A0A0C2YF45</accession>
<dbReference type="Gene3D" id="2.60.40.2810">
    <property type="match status" value="2"/>
</dbReference>
<evidence type="ECO:0000259" key="2">
    <source>
        <dbReference type="Pfam" id="PF17892"/>
    </source>
</evidence>
<dbReference type="Gene3D" id="2.60.40.3440">
    <property type="match status" value="1"/>
</dbReference>
<feature type="region of interest" description="Disordered" evidence="1">
    <location>
        <begin position="479"/>
        <end position="787"/>
    </location>
</feature>
<dbReference type="STRING" id="272627.CCC_03622"/>
<feature type="domain" description="Cadherin-like" evidence="2">
    <location>
        <begin position="285"/>
        <end position="379"/>
    </location>
</feature>
<feature type="compositionally biased region" description="Basic and acidic residues" evidence="1">
    <location>
        <begin position="1243"/>
        <end position="1255"/>
    </location>
</feature>
<feature type="region of interest" description="Disordered" evidence="1">
    <location>
        <begin position="807"/>
        <end position="832"/>
    </location>
</feature>
<dbReference type="InterPro" id="IPR013783">
    <property type="entry name" value="Ig-like_fold"/>
</dbReference>